<dbReference type="EMBL" id="MGDD01000011">
    <property type="protein sequence ID" value="OGL49823.1"/>
    <property type="molecule type" value="Genomic_DNA"/>
</dbReference>
<protein>
    <submittedName>
        <fullName evidence="1">Uncharacterized protein</fullName>
    </submittedName>
</protein>
<accession>A0A1F7S7P4</accession>
<proteinExistence type="predicted"/>
<gene>
    <name evidence="1" type="ORF">A2161_19210</name>
</gene>
<evidence type="ECO:0000313" key="2">
    <source>
        <dbReference type="Proteomes" id="UP000179266"/>
    </source>
</evidence>
<dbReference type="Proteomes" id="UP000179266">
    <property type="component" value="Unassembled WGS sequence"/>
</dbReference>
<comment type="caution">
    <text evidence="1">The sequence shown here is derived from an EMBL/GenBank/DDBJ whole genome shotgun (WGS) entry which is preliminary data.</text>
</comment>
<name>A0A1F7S7P4_9BACT</name>
<sequence>MYYASHLFHFCTLHSKYTQEYNYDFRDAVQEFLLEQGRNHVNFFCGKSSIRAKDKANRFVDLLDTIFV</sequence>
<reference evidence="1 2" key="1">
    <citation type="journal article" date="2016" name="Nat. Commun.">
        <title>Thousands of microbial genomes shed light on interconnected biogeochemical processes in an aquifer system.</title>
        <authorList>
            <person name="Anantharaman K."/>
            <person name="Brown C.T."/>
            <person name="Hug L.A."/>
            <person name="Sharon I."/>
            <person name="Castelle C.J."/>
            <person name="Probst A.J."/>
            <person name="Thomas B.C."/>
            <person name="Singh A."/>
            <person name="Wilkins M.J."/>
            <person name="Karaoz U."/>
            <person name="Brodie E.L."/>
            <person name="Williams K.H."/>
            <person name="Hubbard S.S."/>
            <person name="Banfield J.F."/>
        </authorList>
    </citation>
    <scope>NUCLEOTIDE SEQUENCE [LARGE SCALE GENOMIC DNA]</scope>
</reference>
<dbReference type="AlphaFoldDB" id="A0A1F7S7P4"/>
<evidence type="ECO:0000313" key="1">
    <source>
        <dbReference type="EMBL" id="OGL49823.1"/>
    </source>
</evidence>
<organism evidence="1 2">
    <name type="scientific">Candidatus Schekmanbacteria bacterium RBG_13_48_7</name>
    <dbReference type="NCBI Taxonomy" id="1817878"/>
    <lineage>
        <taxon>Bacteria</taxon>
        <taxon>Candidatus Schekmaniibacteriota</taxon>
    </lineage>
</organism>